<evidence type="ECO:0000313" key="2">
    <source>
        <dbReference type="EMBL" id="EMD40901.1"/>
    </source>
</evidence>
<dbReference type="PANTHER" id="PTHR42791:SF1">
    <property type="entry name" value="N-ACETYLTRANSFERASE DOMAIN-CONTAINING PROTEIN"/>
    <property type="match status" value="1"/>
</dbReference>
<dbReference type="Pfam" id="PF13508">
    <property type="entry name" value="Acetyltransf_7"/>
    <property type="match status" value="1"/>
</dbReference>
<name>M2RPV2_CERS8</name>
<dbReference type="GO" id="GO:0016747">
    <property type="term" value="F:acyltransferase activity, transferring groups other than amino-acyl groups"/>
    <property type="evidence" value="ECO:0007669"/>
    <property type="project" value="InterPro"/>
</dbReference>
<dbReference type="SUPFAM" id="SSF55729">
    <property type="entry name" value="Acyl-CoA N-acyltransferases (Nat)"/>
    <property type="match status" value="1"/>
</dbReference>
<reference evidence="2 3" key="1">
    <citation type="journal article" date="2012" name="Proc. Natl. Acad. Sci. U.S.A.">
        <title>Comparative genomics of Ceriporiopsis subvermispora and Phanerochaete chrysosporium provide insight into selective ligninolysis.</title>
        <authorList>
            <person name="Fernandez-Fueyo E."/>
            <person name="Ruiz-Duenas F.J."/>
            <person name="Ferreira P."/>
            <person name="Floudas D."/>
            <person name="Hibbett D.S."/>
            <person name="Canessa P."/>
            <person name="Larrondo L.F."/>
            <person name="James T.Y."/>
            <person name="Seelenfreund D."/>
            <person name="Lobos S."/>
            <person name="Polanco R."/>
            <person name="Tello M."/>
            <person name="Honda Y."/>
            <person name="Watanabe T."/>
            <person name="Watanabe T."/>
            <person name="Ryu J.S."/>
            <person name="Kubicek C.P."/>
            <person name="Schmoll M."/>
            <person name="Gaskell J."/>
            <person name="Hammel K.E."/>
            <person name="St John F.J."/>
            <person name="Vanden Wymelenberg A."/>
            <person name="Sabat G."/>
            <person name="Splinter BonDurant S."/>
            <person name="Syed K."/>
            <person name="Yadav J.S."/>
            <person name="Doddapaneni H."/>
            <person name="Subramanian V."/>
            <person name="Lavin J.L."/>
            <person name="Oguiza J.A."/>
            <person name="Perez G."/>
            <person name="Pisabarro A.G."/>
            <person name="Ramirez L."/>
            <person name="Santoyo F."/>
            <person name="Master E."/>
            <person name="Coutinho P.M."/>
            <person name="Henrissat B."/>
            <person name="Lombard V."/>
            <person name="Magnuson J.K."/>
            <person name="Kuees U."/>
            <person name="Hori C."/>
            <person name="Igarashi K."/>
            <person name="Samejima M."/>
            <person name="Held B.W."/>
            <person name="Barry K.W."/>
            <person name="LaButti K.M."/>
            <person name="Lapidus A."/>
            <person name="Lindquist E.A."/>
            <person name="Lucas S.M."/>
            <person name="Riley R."/>
            <person name="Salamov A.A."/>
            <person name="Hoffmeister D."/>
            <person name="Schwenk D."/>
            <person name="Hadar Y."/>
            <person name="Yarden O."/>
            <person name="de Vries R.P."/>
            <person name="Wiebenga A."/>
            <person name="Stenlid J."/>
            <person name="Eastwood D."/>
            <person name="Grigoriev I.V."/>
            <person name="Berka R.M."/>
            <person name="Blanchette R.A."/>
            <person name="Kersten P."/>
            <person name="Martinez A.T."/>
            <person name="Vicuna R."/>
            <person name="Cullen D."/>
        </authorList>
    </citation>
    <scope>NUCLEOTIDE SEQUENCE [LARGE SCALE GENOMIC DNA]</scope>
    <source>
        <strain evidence="2 3">B</strain>
    </source>
</reference>
<dbReference type="EMBL" id="KB445792">
    <property type="protein sequence ID" value="EMD40901.1"/>
    <property type="molecule type" value="Genomic_DNA"/>
</dbReference>
<dbReference type="PROSITE" id="PS51186">
    <property type="entry name" value="GNAT"/>
    <property type="match status" value="1"/>
</dbReference>
<protein>
    <recommendedName>
        <fullName evidence="1">N-acetyltransferase domain-containing protein</fullName>
    </recommendedName>
</protein>
<feature type="domain" description="N-acetyltransferase" evidence="1">
    <location>
        <begin position="155"/>
        <end position="301"/>
    </location>
</feature>
<organism evidence="2 3">
    <name type="scientific">Ceriporiopsis subvermispora (strain B)</name>
    <name type="common">White-rot fungus</name>
    <name type="synonym">Gelatoporia subvermispora</name>
    <dbReference type="NCBI Taxonomy" id="914234"/>
    <lineage>
        <taxon>Eukaryota</taxon>
        <taxon>Fungi</taxon>
        <taxon>Dikarya</taxon>
        <taxon>Basidiomycota</taxon>
        <taxon>Agaricomycotina</taxon>
        <taxon>Agaricomycetes</taxon>
        <taxon>Polyporales</taxon>
        <taxon>Gelatoporiaceae</taxon>
        <taxon>Gelatoporia</taxon>
    </lineage>
</organism>
<dbReference type="STRING" id="914234.M2RPV2"/>
<dbReference type="Gene3D" id="3.40.630.30">
    <property type="match status" value="1"/>
</dbReference>
<dbReference type="InterPro" id="IPR000182">
    <property type="entry name" value="GNAT_dom"/>
</dbReference>
<gene>
    <name evidence="2" type="ORF">CERSUDRAFT_121532</name>
</gene>
<proteinExistence type="predicted"/>
<dbReference type="PANTHER" id="PTHR42791">
    <property type="entry name" value="GNAT FAMILY ACETYLTRANSFERASE"/>
    <property type="match status" value="1"/>
</dbReference>
<dbReference type="AlphaFoldDB" id="M2RPV2"/>
<dbReference type="CDD" id="cd04301">
    <property type="entry name" value="NAT_SF"/>
    <property type="match status" value="1"/>
</dbReference>
<keyword evidence="3" id="KW-1185">Reference proteome</keyword>
<dbReference type="OrthoDB" id="2744543at2759"/>
<evidence type="ECO:0000313" key="3">
    <source>
        <dbReference type="Proteomes" id="UP000016930"/>
    </source>
</evidence>
<dbReference type="Proteomes" id="UP000016930">
    <property type="component" value="Unassembled WGS sequence"/>
</dbReference>
<sequence length="306" mass="34324">MRVRILQWGGDRDEPDVERTASHRTSRMWWPISPESIARVPKGDPVDTVMSDKGRMYRNAGRSDVAELQVSMEKRARHALGSHEPKPLKYKDVPKAVESARDAFENDPFFHYLSDTPDRNKARFEKQRKDISTILTLYAFIRSRHALTVNSGEAMAFYRLAPNDTPVSSPLNRMLDAIAKRTQKALGIFQSPEQRKRNAEAIAKRDAILKKLFGDEISDMAELAGLATAPAAQGRGYGTALVREVTTIADAYGRSTWLVSSNVNNTGFYESVGFRVVGEFALGENNPTWGKAPVIIRIMVRPYSTH</sequence>
<evidence type="ECO:0000259" key="1">
    <source>
        <dbReference type="PROSITE" id="PS51186"/>
    </source>
</evidence>
<dbReference type="HOGENOM" id="CLU_074876_1_0_1"/>
<dbReference type="InterPro" id="IPR016181">
    <property type="entry name" value="Acyl_CoA_acyltransferase"/>
</dbReference>
<dbReference type="InterPro" id="IPR052523">
    <property type="entry name" value="Trichothecene_AcTrans"/>
</dbReference>
<accession>M2RPV2</accession>